<reference evidence="2 3" key="1">
    <citation type="submission" date="2023-12" db="EMBL/GenBank/DDBJ databases">
        <title>Streptomyces sp. V4-01.</title>
        <authorList>
            <person name="Somphong A."/>
            <person name="Phongsopitanun W."/>
        </authorList>
    </citation>
    <scope>NUCLEOTIDE SEQUENCE [LARGE SCALE GENOMIC DNA]</scope>
    <source>
        <strain evidence="2 3">V4-01</strain>
    </source>
</reference>
<name>A0ABU7PN92_9ACTN</name>
<keyword evidence="3" id="KW-1185">Reference proteome</keyword>
<proteinExistence type="predicted"/>
<feature type="signal peptide" evidence="1">
    <location>
        <begin position="1"/>
        <end position="35"/>
    </location>
</feature>
<dbReference type="Proteomes" id="UP001344658">
    <property type="component" value="Unassembled WGS sequence"/>
</dbReference>
<evidence type="ECO:0000313" key="3">
    <source>
        <dbReference type="Proteomes" id="UP001344658"/>
    </source>
</evidence>
<protein>
    <recommendedName>
        <fullName evidence="4">Secreted protein</fullName>
    </recommendedName>
</protein>
<dbReference type="EMBL" id="JAZEWV010000052">
    <property type="protein sequence ID" value="MEE4546724.1"/>
    <property type="molecule type" value="Genomic_DNA"/>
</dbReference>
<evidence type="ECO:0000256" key="1">
    <source>
        <dbReference type="SAM" id="SignalP"/>
    </source>
</evidence>
<keyword evidence="1" id="KW-0732">Signal</keyword>
<evidence type="ECO:0008006" key="4">
    <source>
        <dbReference type="Google" id="ProtNLM"/>
    </source>
</evidence>
<evidence type="ECO:0000313" key="2">
    <source>
        <dbReference type="EMBL" id="MEE4546724.1"/>
    </source>
</evidence>
<feature type="chain" id="PRO_5045137265" description="Secreted protein" evidence="1">
    <location>
        <begin position="36"/>
        <end position="202"/>
    </location>
</feature>
<organism evidence="2 3">
    <name type="scientific">Actinacidiphila polyblastidii</name>
    <dbReference type="NCBI Taxonomy" id="3110430"/>
    <lineage>
        <taxon>Bacteria</taxon>
        <taxon>Bacillati</taxon>
        <taxon>Actinomycetota</taxon>
        <taxon>Actinomycetes</taxon>
        <taxon>Kitasatosporales</taxon>
        <taxon>Streptomycetaceae</taxon>
        <taxon>Actinacidiphila</taxon>
    </lineage>
</organism>
<accession>A0ABU7PN92</accession>
<comment type="caution">
    <text evidence="2">The sequence shown here is derived from an EMBL/GenBank/DDBJ whole genome shotgun (WGS) entry which is preliminary data.</text>
</comment>
<sequence>MNGFGKLLSGRFAKAAAVAAAALTLVVGTTGQANAAIRWPHIQVVDQALQQCIAADYDHPAGAAGELVPGCMAGGTDWIDLISAAPDNSGHAVVQIQNDYFTGLADCLTTGSPGYGPKGGTVTGWATCNVNDPGQLWTMITAAPPQNVGNPAGLKHFINFYNASPGYNVCLDGGIGLYGFPGQCSTTNNWQIWNVYTNLGSY</sequence>
<gene>
    <name evidence="2" type="ORF">V2S66_32770</name>
</gene>
<dbReference type="RefSeq" id="WP_330800499.1">
    <property type="nucleotide sequence ID" value="NZ_JAZEWV010000052.1"/>
</dbReference>